<dbReference type="GO" id="GO:0051287">
    <property type="term" value="F:NAD binding"/>
    <property type="evidence" value="ECO:0007669"/>
    <property type="project" value="InterPro"/>
</dbReference>
<dbReference type="GO" id="GO:0016491">
    <property type="term" value="F:oxidoreductase activity"/>
    <property type="evidence" value="ECO:0007669"/>
    <property type="project" value="UniProtKB-KW"/>
</dbReference>
<sequence length="288" mass="30995">MKVAFIGLGVMGYPMAGHVKNAGIDVCVYNRTEAKARKWCDEYEGDMAPTPAKATRGCDVVLVCVGNDNDVSEVILGDNGCLGPMEDDAILIDHTTASAKLARHLYQTAKGQGKHFLDAPVSGGQAGAENGALTVMIGGEQDVYEEAKPVIDTYSKFNKLLGPAGNGQLAKMCNQICIAGVVQGLAEALNFAMKTGLNGEDLIETISKGAAGSWQMDNRYKTMLADEYEFGFAVDWMRKDLGIALEEAKNHGVQLPVAELVDSFYAEVQEIGGSRWDTSSLLTRFTRR</sequence>
<evidence type="ECO:0000256" key="2">
    <source>
        <dbReference type="ARBA" id="ARBA00023002"/>
    </source>
</evidence>
<dbReference type="SUPFAM" id="SSF48179">
    <property type="entry name" value="6-phosphogluconate dehydrogenase C-terminal domain-like"/>
    <property type="match status" value="1"/>
</dbReference>
<dbReference type="Pfam" id="PF14833">
    <property type="entry name" value="NAD_binding_11"/>
    <property type="match status" value="1"/>
</dbReference>
<dbReference type="InterPro" id="IPR013328">
    <property type="entry name" value="6PGD_dom2"/>
</dbReference>
<accession>A0A381PE49</accession>
<feature type="domain" description="6-phosphogluconate dehydrogenase NADP-binding" evidence="4">
    <location>
        <begin position="2"/>
        <end position="156"/>
    </location>
</feature>
<dbReference type="InterPro" id="IPR008927">
    <property type="entry name" value="6-PGluconate_DH-like_C_sf"/>
</dbReference>
<evidence type="ECO:0000256" key="1">
    <source>
        <dbReference type="ARBA" id="ARBA00009080"/>
    </source>
</evidence>
<dbReference type="PANTHER" id="PTHR43060:SF15">
    <property type="entry name" value="3-HYDROXYISOBUTYRATE DEHYDROGENASE-LIKE 1, MITOCHONDRIAL-RELATED"/>
    <property type="match status" value="1"/>
</dbReference>
<organism evidence="6">
    <name type="scientific">marine metagenome</name>
    <dbReference type="NCBI Taxonomy" id="408172"/>
    <lineage>
        <taxon>unclassified sequences</taxon>
        <taxon>metagenomes</taxon>
        <taxon>ecological metagenomes</taxon>
    </lineage>
</organism>
<dbReference type="SUPFAM" id="SSF51735">
    <property type="entry name" value="NAD(P)-binding Rossmann-fold domains"/>
    <property type="match status" value="1"/>
</dbReference>
<dbReference type="Gene3D" id="1.10.1040.10">
    <property type="entry name" value="N-(1-d-carboxylethyl)-l-norvaline Dehydrogenase, domain 2"/>
    <property type="match status" value="1"/>
</dbReference>
<protein>
    <recommendedName>
        <fullName evidence="7">6-phosphogluconate dehydrogenase NADP-binding domain-containing protein</fullName>
    </recommendedName>
</protein>
<dbReference type="GO" id="GO:0050661">
    <property type="term" value="F:NADP binding"/>
    <property type="evidence" value="ECO:0007669"/>
    <property type="project" value="InterPro"/>
</dbReference>
<dbReference type="EMBL" id="UINC01000955">
    <property type="protein sequence ID" value="SUZ65272.1"/>
    <property type="molecule type" value="Genomic_DNA"/>
</dbReference>
<dbReference type="AlphaFoldDB" id="A0A381PE49"/>
<evidence type="ECO:0000259" key="4">
    <source>
        <dbReference type="Pfam" id="PF03446"/>
    </source>
</evidence>
<evidence type="ECO:0000256" key="3">
    <source>
        <dbReference type="ARBA" id="ARBA00023027"/>
    </source>
</evidence>
<reference evidence="6" key="1">
    <citation type="submission" date="2018-05" db="EMBL/GenBank/DDBJ databases">
        <authorList>
            <person name="Lanie J.A."/>
            <person name="Ng W.-L."/>
            <person name="Kazmierczak K.M."/>
            <person name="Andrzejewski T.M."/>
            <person name="Davidsen T.M."/>
            <person name="Wayne K.J."/>
            <person name="Tettelin H."/>
            <person name="Glass J.I."/>
            <person name="Rusch D."/>
            <person name="Podicherti R."/>
            <person name="Tsui H.-C.T."/>
            <person name="Winkler M.E."/>
        </authorList>
    </citation>
    <scope>NUCLEOTIDE SEQUENCE</scope>
</reference>
<feature type="domain" description="3-hydroxyisobutyrate dehydrogenase-like NAD-binding" evidence="5">
    <location>
        <begin position="165"/>
        <end position="282"/>
    </location>
</feature>
<dbReference type="PIRSF" id="PIRSF000103">
    <property type="entry name" value="HIBADH"/>
    <property type="match status" value="1"/>
</dbReference>
<keyword evidence="2" id="KW-0560">Oxidoreductase</keyword>
<keyword evidence="3" id="KW-0520">NAD</keyword>
<evidence type="ECO:0000259" key="5">
    <source>
        <dbReference type="Pfam" id="PF14833"/>
    </source>
</evidence>
<dbReference type="PROSITE" id="PS00895">
    <property type="entry name" value="3_HYDROXYISOBUT_DH"/>
    <property type="match status" value="1"/>
</dbReference>
<comment type="similarity">
    <text evidence="1">Belongs to the HIBADH-related family.</text>
</comment>
<dbReference type="InterPro" id="IPR036291">
    <property type="entry name" value="NAD(P)-bd_dom_sf"/>
</dbReference>
<name>A0A381PE49_9ZZZZ</name>
<proteinExistence type="inferred from homology"/>
<evidence type="ECO:0008006" key="7">
    <source>
        <dbReference type="Google" id="ProtNLM"/>
    </source>
</evidence>
<dbReference type="InterPro" id="IPR006115">
    <property type="entry name" value="6PGDH_NADP-bd"/>
</dbReference>
<dbReference type="Pfam" id="PF03446">
    <property type="entry name" value="NAD_binding_2"/>
    <property type="match status" value="1"/>
</dbReference>
<evidence type="ECO:0000313" key="6">
    <source>
        <dbReference type="EMBL" id="SUZ65272.1"/>
    </source>
</evidence>
<dbReference type="InterPro" id="IPR029154">
    <property type="entry name" value="HIBADH-like_NADP-bd"/>
</dbReference>
<dbReference type="Gene3D" id="3.40.50.720">
    <property type="entry name" value="NAD(P)-binding Rossmann-like Domain"/>
    <property type="match status" value="1"/>
</dbReference>
<dbReference type="InterPro" id="IPR015815">
    <property type="entry name" value="HIBADH-related"/>
</dbReference>
<dbReference type="InterPro" id="IPR002204">
    <property type="entry name" value="3-OH-isobutyrate_DH-rel_CS"/>
</dbReference>
<dbReference type="PANTHER" id="PTHR43060">
    <property type="entry name" value="3-HYDROXYISOBUTYRATE DEHYDROGENASE-LIKE 1, MITOCHONDRIAL-RELATED"/>
    <property type="match status" value="1"/>
</dbReference>
<gene>
    <name evidence="6" type="ORF">METZ01_LOCUS18126</name>
</gene>